<organism evidence="3 4">
    <name type="scientific">Hydrogenophaga taeniospiralis CCUG 15921</name>
    <dbReference type="NCBI Taxonomy" id="1281780"/>
    <lineage>
        <taxon>Bacteria</taxon>
        <taxon>Pseudomonadati</taxon>
        <taxon>Pseudomonadota</taxon>
        <taxon>Betaproteobacteria</taxon>
        <taxon>Burkholderiales</taxon>
        <taxon>Comamonadaceae</taxon>
        <taxon>Hydrogenophaga</taxon>
    </lineage>
</organism>
<dbReference type="PANTHER" id="PTHR44196:SF1">
    <property type="entry name" value="DEHYDROGENASE_REDUCTASE SDR FAMILY MEMBER 7B"/>
    <property type="match status" value="1"/>
</dbReference>
<comment type="caution">
    <text evidence="3">The sequence shown here is derived from an EMBL/GenBank/DDBJ whole genome shotgun (WGS) entry which is preliminary data.</text>
</comment>
<gene>
    <name evidence="3" type="ORF">H010_11654</name>
</gene>
<keyword evidence="4" id="KW-1185">Reference proteome</keyword>
<dbReference type="SUPFAM" id="SSF51735">
    <property type="entry name" value="NAD(P)-binding Rossmann-fold domains"/>
    <property type="match status" value="1"/>
</dbReference>
<dbReference type="InterPro" id="IPR036291">
    <property type="entry name" value="NAD(P)-bd_dom_sf"/>
</dbReference>
<accession>A0A9X4P467</accession>
<name>A0A9X4P467_9BURK</name>
<dbReference type="Pfam" id="PF00106">
    <property type="entry name" value="adh_short"/>
    <property type="match status" value="1"/>
</dbReference>
<reference evidence="3" key="1">
    <citation type="submission" date="2013-01" db="EMBL/GenBank/DDBJ databases">
        <title>Genome draft of Hydrogenophaga taeniospiralis 2K1.</title>
        <authorList>
            <person name="Gomila M."/>
            <person name="Lalucat J."/>
        </authorList>
    </citation>
    <scope>NUCLEOTIDE SEQUENCE</scope>
    <source>
        <strain evidence="3">CCUG 15921</strain>
    </source>
</reference>
<dbReference type="Proteomes" id="UP001152876">
    <property type="component" value="Unassembled WGS sequence"/>
</dbReference>
<dbReference type="RefSeq" id="WP_245638183.1">
    <property type="nucleotide sequence ID" value="NZ_AOGK01000009.1"/>
</dbReference>
<evidence type="ECO:0000256" key="1">
    <source>
        <dbReference type="ARBA" id="ARBA00006484"/>
    </source>
</evidence>
<dbReference type="EMBL" id="AOGK01000009">
    <property type="protein sequence ID" value="MDG5975913.1"/>
    <property type="molecule type" value="Genomic_DNA"/>
</dbReference>
<dbReference type="GO" id="GO:0016491">
    <property type="term" value="F:oxidoreductase activity"/>
    <property type="evidence" value="ECO:0007669"/>
    <property type="project" value="UniProtKB-KW"/>
</dbReference>
<evidence type="ECO:0000313" key="4">
    <source>
        <dbReference type="Proteomes" id="UP001152876"/>
    </source>
</evidence>
<dbReference type="AlphaFoldDB" id="A0A9X4P467"/>
<dbReference type="Gene3D" id="3.40.50.720">
    <property type="entry name" value="NAD(P)-binding Rossmann-like Domain"/>
    <property type="match status" value="1"/>
</dbReference>
<dbReference type="PRINTS" id="PR00081">
    <property type="entry name" value="GDHRDH"/>
</dbReference>
<dbReference type="InterPro" id="IPR002347">
    <property type="entry name" value="SDR_fam"/>
</dbReference>
<sequence length="299" mass="32656">MYFPDPLATPMTPQRSFVKPSPLARISSVQRRGWHLLRPFNPPITDWRGLRVWVIGASSGIGLATAEALVARGARVQVSARNAAALERLVARHPARPGAVPVQAWPLDVTDATAVAQTARAILAQGPLDLVLYCAGHYREMRATAIDLAELRRHLAINYVGALNVLDAVLPALIARGTGHLSLISSVAGFRGLPKSLAYGPTKAALTHLAETLYLDLEPQGLGVSVVHPGFVQTPLTEQNDFSMPALITPERAALAMLDGWARGAFDIHYPKRFTRWMKLLRLLPYRAYFPAVRRFTGL</sequence>
<dbReference type="PANTHER" id="PTHR44196">
    <property type="entry name" value="DEHYDROGENASE/REDUCTASE SDR FAMILY MEMBER 7B"/>
    <property type="match status" value="1"/>
</dbReference>
<evidence type="ECO:0000256" key="2">
    <source>
        <dbReference type="ARBA" id="ARBA00023002"/>
    </source>
</evidence>
<protein>
    <submittedName>
        <fullName evidence="3">Dehydrogenase-like protein</fullName>
    </submittedName>
</protein>
<evidence type="ECO:0000313" key="3">
    <source>
        <dbReference type="EMBL" id="MDG5975913.1"/>
    </source>
</evidence>
<keyword evidence="2" id="KW-0560">Oxidoreductase</keyword>
<dbReference type="GO" id="GO:0016020">
    <property type="term" value="C:membrane"/>
    <property type="evidence" value="ECO:0007669"/>
    <property type="project" value="TreeGrafter"/>
</dbReference>
<comment type="similarity">
    <text evidence="1">Belongs to the short-chain dehydrogenases/reductases (SDR) family.</text>
</comment>
<proteinExistence type="inferred from homology"/>